<protein>
    <submittedName>
        <fullName evidence="2">Uncharacterized protein</fullName>
    </submittedName>
</protein>
<feature type="region of interest" description="Disordered" evidence="1">
    <location>
        <begin position="190"/>
        <end position="211"/>
    </location>
</feature>
<name>A0A0F9IA47_9ZZZZ</name>
<dbReference type="PROSITE" id="PS51318">
    <property type="entry name" value="TAT"/>
    <property type="match status" value="1"/>
</dbReference>
<proteinExistence type="predicted"/>
<feature type="non-terminal residue" evidence="2">
    <location>
        <position position="295"/>
    </location>
</feature>
<evidence type="ECO:0000256" key="1">
    <source>
        <dbReference type="SAM" id="MobiDB-lite"/>
    </source>
</evidence>
<gene>
    <name evidence="2" type="ORF">LCGC14_1605760</name>
</gene>
<dbReference type="EMBL" id="LAZR01012939">
    <property type="protein sequence ID" value="KKM24367.1"/>
    <property type="molecule type" value="Genomic_DNA"/>
</dbReference>
<sequence length="295" mass="31831">MRRRIGRRWFLKMSASAALAGVAYGTVGIPDIRPRPNPSASRRVLTKELHLGPSELSQGSRSGLTLDAGGLKLARGRNAGHYLSPILKSDLPFNYVGLFWSSSNPSGSSVGFWVRTSPDGRTWSGWEPVSVEMPPGPRAEYDTYGSLIWADRASYVQFLGELPELLEQEHVPPLDGSEEVGALSPVPRVPQVADHGPERGHARPAGNPDHLTIRFREPKVPVRAVEGDLVAFGQVLEHPRRTDAAGNEADNQFDAAAVAGHTGHAVRPIHRLGAVTVGGGLELDVLPGDEVHARR</sequence>
<evidence type="ECO:0000313" key="2">
    <source>
        <dbReference type="EMBL" id="KKM24367.1"/>
    </source>
</evidence>
<comment type="caution">
    <text evidence="2">The sequence shown here is derived from an EMBL/GenBank/DDBJ whole genome shotgun (WGS) entry which is preliminary data.</text>
</comment>
<dbReference type="InterPro" id="IPR006311">
    <property type="entry name" value="TAT_signal"/>
</dbReference>
<organism evidence="2">
    <name type="scientific">marine sediment metagenome</name>
    <dbReference type="NCBI Taxonomy" id="412755"/>
    <lineage>
        <taxon>unclassified sequences</taxon>
        <taxon>metagenomes</taxon>
        <taxon>ecological metagenomes</taxon>
    </lineage>
</organism>
<reference evidence="2" key="1">
    <citation type="journal article" date="2015" name="Nature">
        <title>Complex archaea that bridge the gap between prokaryotes and eukaryotes.</title>
        <authorList>
            <person name="Spang A."/>
            <person name="Saw J.H."/>
            <person name="Jorgensen S.L."/>
            <person name="Zaremba-Niedzwiedzka K."/>
            <person name="Martijn J."/>
            <person name="Lind A.E."/>
            <person name="van Eijk R."/>
            <person name="Schleper C."/>
            <person name="Guy L."/>
            <person name="Ettema T.J."/>
        </authorList>
    </citation>
    <scope>NUCLEOTIDE SEQUENCE</scope>
</reference>
<dbReference type="AlphaFoldDB" id="A0A0F9IA47"/>
<accession>A0A0F9IA47</accession>